<comment type="similarity">
    <text evidence="1">Belongs to the G-protein coupled receptor 2 family. Adhesion G-protein coupled receptor (ADGR) subfamily.</text>
</comment>
<dbReference type="AlphaFoldDB" id="A0AAV4VK32"/>
<protein>
    <submittedName>
        <fullName evidence="4">Uncharacterized protein</fullName>
    </submittedName>
</protein>
<dbReference type="InterPro" id="IPR032675">
    <property type="entry name" value="LRR_dom_sf"/>
</dbReference>
<evidence type="ECO:0000313" key="4">
    <source>
        <dbReference type="EMBL" id="GIY70463.1"/>
    </source>
</evidence>
<name>A0AAV4VK32_9ARAC</name>
<keyword evidence="3" id="KW-0732">Signal</keyword>
<dbReference type="EMBL" id="BPLQ01013177">
    <property type="protein sequence ID" value="GIY70463.1"/>
    <property type="molecule type" value="Genomic_DNA"/>
</dbReference>
<dbReference type="InterPro" id="IPR026906">
    <property type="entry name" value="LRR_5"/>
</dbReference>
<dbReference type="InterPro" id="IPR051963">
    <property type="entry name" value="Adhesion_GPCR_A"/>
</dbReference>
<dbReference type="Gene3D" id="3.80.10.10">
    <property type="entry name" value="Ribonuclease Inhibitor"/>
    <property type="match status" value="1"/>
</dbReference>
<reference evidence="4 5" key="1">
    <citation type="submission" date="2021-06" db="EMBL/GenBank/DDBJ databases">
        <title>Caerostris darwini draft genome.</title>
        <authorList>
            <person name="Kono N."/>
            <person name="Arakawa K."/>
        </authorList>
    </citation>
    <scope>NUCLEOTIDE SEQUENCE [LARGE SCALE GENOMIC DNA]</scope>
</reference>
<dbReference type="PANTHER" id="PTHR45930:SF4">
    <property type="entry name" value="ADHESION G PROTEIN-COUPLED RECEPTOR A3"/>
    <property type="match status" value="1"/>
</dbReference>
<gene>
    <name evidence="4" type="primary">AVEN_255637_1</name>
    <name evidence="4" type="ORF">CDAR_472501</name>
</gene>
<accession>A0AAV4VK32</accession>
<dbReference type="GO" id="GO:0007166">
    <property type="term" value="P:cell surface receptor signaling pathway"/>
    <property type="evidence" value="ECO:0007669"/>
    <property type="project" value="TreeGrafter"/>
</dbReference>
<evidence type="ECO:0000313" key="5">
    <source>
        <dbReference type="Proteomes" id="UP001054837"/>
    </source>
</evidence>
<evidence type="ECO:0000256" key="1">
    <source>
        <dbReference type="ARBA" id="ARBA00007343"/>
    </source>
</evidence>
<feature type="chain" id="PRO_5043405575" evidence="3">
    <location>
        <begin position="20"/>
        <end position="317"/>
    </location>
</feature>
<keyword evidence="2" id="KW-0675">Receptor</keyword>
<feature type="signal peptide" evidence="3">
    <location>
        <begin position="1"/>
        <end position="19"/>
    </location>
</feature>
<sequence length="317" mass="36125">MYSFLLLVSFAAIIVTVSCQGSCPPPEYLKPCVCRSDVTPVTVACVGLTGHEALERVFRKSRDYPIHSLILESSTMMYIPASIFTANHQVIFIKIVNCTMASVFDERPPVTSDDIGLFTIHDSTFQRGLDWELFRNFTWDEIIIENTEVKRIGPAFNNYMNPDTRGIILNNTKTHSLSDKAFSKLTDLDRFICTKGSITTLKRSMFPSPTKLYLLDMSEQNIETLPDDMFTNMPSLETVNFDKNQFQRLPSTVWKDVWKTIVEVGVDDNPLVCDCKIKWFITARSVRLYGTCAQPSNVRGTDLLDLKESNFKYCEKQ</sequence>
<evidence type="ECO:0000256" key="2">
    <source>
        <dbReference type="ARBA" id="ARBA00023170"/>
    </source>
</evidence>
<organism evidence="4 5">
    <name type="scientific">Caerostris darwini</name>
    <dbReference type="NCBI Taxonomy" id="1538125"/>
    <lineage>
        <taxon>Eukaryota</taxon>
        <taxon>Metazoa</taxon>
        <taxon>Ecdysozoa</taxon>
        <taxon>Arthropoda</taxon>
        <taxon>Chelicerata</taxon>
        <taxon>Arachnida</taxon>
        <taxon>Araneae</taxon>
        <taxon>Araneomorphae</taxon>
        <taxon>Entelegynae</taxon>
        <taxon>Araneoidea</taxon>
        <taxon>Araneidae</taxon>
        <taxon>Caerostris</taxon>
    </lineage>
</organism>
<dbReference type="GO" id="GO:0005886">
    <property type="term" value="C:plasma membrane"/>
    <property type="evidence" value="ECO:0007669"/>
    <property type="project" value="TreeGrafter"/>
</dbReference>
<keyword evidence="5" id="KW-1185">Reference proteome</keyword>
<evidence type="ECO:0000256" key="3">
    <source>
        <dbReference type="SAM" id="SignalP"/>
    </source>
</evidence>
<dbReference type="Pfam" id="PF13306">
    <property type="entry name" value="LRR_5"/>
    <property type="match status" value="1"/>
</dbReference>
<dbReference type="SUPFAM" id="SSF52058">
    <property type="entry name" value="L domain-like"/>
    <property type="match status" value="1"/>
</dbReference>
<comment type="caution">
    <text evidence="4">The sequence shown here is derived from an EMBL/GenBank/DDBJ whole genome shotgun (WGS) entry which is preliminary data.</text>
</comment>
<dbReference type="PANTHER" id="PTHR45930">
    <property type="entry name" value="G-PROTEIN COUPLED RECEPTOR 124-LIKE PROTEIN"/>
    <property type="match status" value="1"/>
</dbReference>
<dbReference type="Proteomes" id="UP001054837">
    <property type="component" value="Unassembled WGS sequence"/>
</dbReference>
<proteinExistence type="inferred from homology"/>